<proteinExistence type="predicted"/>
<organism evidence="2 3">
    <name type="scientific">Stephania japonica</name>
    <dbReference type="NCBI Taxonomy" id="461633"/>
    <lineage>
        <taxon>Eukaryota</taxon>
        <taxon>Viridiplantae</taxon>
        <taxon>Streptophyta</taxon>
        <taxon>Embryophyta</taxon>
        <taxon>Tracheophyta</taxon>
        <taxon>Spermatophyta</taxon>
        <taxon>Magnoliopsida</taxon>
        <taxon>Ranunculales</taxon>
        <taxon>Menispermaceae</taxon>
        <taxon>Menispermoideae</taxon>
        <taxon>Cissampelideae</taxon>
        <taxon>Stephania</taxon>
    </lineage>
</organism>
<evidence type="ECO:0000313" key="3">
    <source>
        <dbReference type="Proteomes" id="UP001417504"/>
    </source>
</evidence>
<feature type="region of interest" description="Disordered" evidence="1">
    <location>
        <begin position="104"/>
        <end position="125"/>
    </location>
</feature>
<dbReference type="Proteomes" id="UP001417504">
    <property type="component" value="Unassembled WGS sequence"/>
</dbReference>
<dbReference type="EMBL" id="JBBNAE010000011">
    <property type="protein sequence ID" value="KAK9084840.1"/>
    <property type="molecule type" value="Genomic_DNA"/>
</dbReference>
<reference evidence="2 3" key="1">
    <citation type="submission" date="2024-01" db="EMBL/GenBank/DDBJ databases">
        <title>Genome assemblies of Stephania.</title>
        <authorList>
            <person name="Yang L."/>
        </authorList>
    </citation>
    <scope>NUCLEOTIDE SEQUENCE [LARGE SCALE GENOMIC DNA]</scope>
    <source>
        <strain evidence="2">QJT</strain>
        <tissue evidence="2">Leaf</tissue>
    </source>
</reference>
<dbReference type="PANTHER" id="PTHR33647">
    <property type="entry name" value="OS01G0793900 PROTEIN"/>
    <property type="match status" value="1"/>
</dbReference>
<evidence type="ECO:0000313" key="2">
    <source>
        <dbReference type="EMBL" id="KAK9084840.1"/>
    </source>
</evidence>
<name>A0AAP0HJF2_9MAGN</name>
<feature type="compositionally biased region" description="Polar residues" evidence="1">
    <location>
        <begin position="116"/>
        <end position="125"/>
    </location>
</feature>
<sequence>MGNCCTSRREWLWEEEDEGEEYYAKSGATREPSLEKEEENRVDSKNSRIEPQQQQVKIKISKKQLEGLVSRGDRDRFRGLSMEQVLLQLIKINEQCNYIANDEHQGQEEQIKSWRPSLQSIPELN</sequence>
<dbReference type="AlphaFoldDB" id="A0AAP0HJF2"/>
<evidence type="ECO:0000256" key="1">
    <source>
        <dbReference type="SAM" id="MobiDB-lite"/>
    </source>
</evidence>
<dbReference type="PANTHER" id="PTHR33647:SF5">
    <property type="entry name" value="OS01G0793900 PROTEIN"/>
    <property type="match status" value="1"/>
</dbReference>
<feature type="region of interest" description="Disordered" evidence="1">
    <location>
        <begin position="22"/>
        <end position="56"/>
    </location>
</feature>
<keyword evidence="3" id="KW-1185">Reference proteome</keyword>
<protein>
    <submittedName>
        <fullName evidence="2">Uncharacterized protein</fullName>
    </submittedName>
</protein>
<feature type="compositionally biased region" description="Basic and acidic residues" evidence="1">
    <location>
        <begin position="32"/>
        <end position="48"/>
    </location>
</feature>
<gene>
    <name evidence="2" type="ORF">Sjap_025251</name>
</gene>
<comment type="caution">
    <text evidence="2">The sequence shown here is derived from an EMBL/GenBank/DDBJ whole genome shotgun (WGS) entry which is preliminary data.</text>
</comment>
<accession>A0AAP0HJF2</accession>